<protein>
    <submittedName>
        <fullName evidence="4">Arylsulfatase</fullName>
    </submittedName>
</protein>
<comment type="similarity">
    <text evidence="1">Belongs to the sulfatase family.</text>
</comment>
<reference evidence="4" key="1">
    <citation type="submission" date="2022-01" db="EMBL/GenBank/DDBJ databases">
        <authorList>
            <person name="Wang Y."/>
        </authorList>
    </citation>
    <scope>NUCLEOTIDE SEQUENCE</scope>
    <source>
        <strain evidence="4">WB101</strain>
    </source>
</reference>
<evidence type="ECO:0000313" key="4">
    <source>
        <dbReference type="EMBL" id="MCG2590237.1"/>
    </source>
</evidence>
<dbReference type="EMBL" id="JAKLWS010000028">
    <property type="protein sequence ID" value="MCG2590237.1"/>
    <property type="molecule type" value="Genomic_DNA"/>
</dbReference>
<sequence length="517" mass="57220">MMTVNLDNNMLRVLFCAVLLLLTGCGEKFGSNEKKQGKPNILLILVDDMGYGDLKSYNPQSKIPTPNLDRLATEGMRFTDAHAPGAVCHPSRYGLLTGRYPFRTNTNVWPEQPVIEEDRMTIGSMLQSESYHTAMVGKWHLGFDESEAIQASQENAEETGNNTRAAYRTYEEGQVLPGGPVDRGFDSFFGIRASTDIPPYFYIRDDRVVNPPSDSIGNNYSGGIWTDIQGAFWREGGISPDLDLADVLPRFTEESINVIEDHSSSNPDQPLFLYIAYPAPHTPWLPSQEFDGVSGVGMYGDFMAMVDSKIGEILSALDQQGMSNETLVIFTSDNGPVWYDKDKEQFDHDSQGGLRGMKGDAYEAGHRMPFIVRWPGVVEQGTVSHQTISFTDLMATFADVLDTELPDSTGEDSFSLYSVLAGEHSGEESIRPPVVSVTSRGVRTIQDGKWKLIESLGSGGFTDPVSIEPEAGGPEGQLYNLEDDLDETNNLWLDHPDVVNRLQGILEDYDRNGRSRP</sequence>
<dbReference type="PANTHER" id="PTHR42693">
    <property type="entry name" value="ARYLSULFATASE FAMILY MEMBER"/>
    <property type="match status" value="1"/>
</dbReference>
<evidence type="ECO:0000313" key="5">
    <source>
        <dbReference type="Proteomes" id="UP001165366"/>
    </source>
</evidence>
<name>A0ABS9KHB0_9BACT</name>
<dbReference type="PANTHER" id="PTHR42693:SF53">
    <property type="entry name" value="ENDO-4-O-SULFATASE"/>
    <property type="match status" value="1"/>
</dbReference>
<accession>A0ABS9KHB0</accession>
<proteinExistence type="inferred from homology"/>
<dbReference type="SUPFAM" id="SSF53649">
    <property type="entry name" value="Alkaline phosphatase-like"/>
    <property type="match status" value="1"/>
</dbReference>
<gene>
    <name evidence="4" type="ORF">L6773_16790</name>
</gene>
<keyword evidence="5" id="KW-1185">Reference proteome</keyword>
<dbReference type="Gene3D" id="3.30.1120.10">
    <property type="match status" value="1"/>
</dbReference>
<evidence type="ECO:0000259" key="3">
    <source>
        <dbReference type="Pfam" id="PF00884"/>
    </source>
</evidence>
<dbReference type="InterPro" id="IPR000917">
    <property type="entry name" value="Sulfatase_N"/>
</dbReference>
<keyword evidence="2" id="KW-0378">Hydrolase</keyword>
<comment type="caution">
    <text evidence="4">The sequence shown here is derived from an EMBL/GenBank/DDBJ whole genome shotgun (WGS) entry which is preliminary data.</text>
</comment>
<evidence type="ECO:0000256" key="1">
    <source>
        <dbReference type="ARBA" id="ARBA00008779"/>
    </source>
</evidence>
<dbReference type="InterPro" id="IPR017850">
    <property type="entry name" value="Alkaline_phosphatase_core_sf"/>
</dbReference>
<dbReference type="CDD" id="cd16143">
    <property type="entry name" value="ARS_like"/>
    <property type="match status" value="1"/>
</dbReference>
<dbReference type="RefSeq" id="WP_237855601.1">
    <property type="nucleotide sequence ID" value="NZ_JAKLWS010000028.1"/>
</dbReference>
<feature type="domain" description="Sulfatase N-terminal" evidence="3">
    <location>
        <begin position="39"/>
        <end position="402"/>
    </location>
</feature>
<reference evidence="4" key="2">
    <citation type="submission" date="2024-05" db="EMBL/GenBank/DDBJ databases">
        <title>Rhodohalobacter halophilus gen. nov., sp. nov., a moderately halophilic member of the family Balneolaceae.</title>
        <authorList>
            <person name="Xia J."/>
        </authorList>
    </citation>
    <scope>NUCLEOTIDE SEQUENCE</scope>
    <source>
        <strain evidence="4">WB101</strain>
    </source>
</reference>
<evidence type="ECO:0000256" key="2">
    <source>
        <dbReference type="ARBA" id="ARBA00022801"/>
    </source>
</evidence>
<organism evidence="4 5">
    <name type="scientific">Rhodohalobacter sulfatireducens</name>
    <dbReference type="NCBI Taxonomy" id="2911366"/>
    <lineage>
        <taxon>Bacteria</taxon>
        <taxon>Pseudomonadati</taxon>
        <taxon>Balneolota</taxon>
        <taxon>Balneolia</taxon>
        <taxon>Balneolales</taxon>
        <taxon>Balneolaceae</taxon>
        <taxon>Rhodohalobacter</taxon>
    </lineage>
</organism>
<dbReference type="Gene3D" id="3.40.720.10">
    <property type="entry name" value="Alkaline Phosphatase, subunit A"/>
    <property type="match status" value="1"/>
</dbReference>
<dbReference type="InterPro" id="IPR050738">
    <property type="entry name" value="Sulfatase"/>
</dbReference>
<dbReference type="Pfam" id="PF00884">
    <property type="entry name" value="Sulfatase"/>
    <property type="match status" value="1"/>
</dbReference>
<dbReference type="Proteomes" id="UP001165366">
    <property type="component" value="Unassembled WGS sequence"/>
</dbReference>